<proteinExistence type="predicted"/>
<dbReference type="PROSITE" id="PS00041">
    <property type="entry name" value="HTH_ARAC_FAMILY_1"/>
    <property type="match status" value="1"/>
</dbReference>
<dbReference type="InterPro" id="IPR009057">
    <property type="entry name" value="Homeodomain-like_sf"/>
</dbReference>
<keyword evidence="7" id="KW-1185">Reference proteome</keyword>
<dbReference type="PANTHER" id="PTHR47894:SF1">
    <property type="entry name" value="HTH-TYPE TRANSCRIPTIONAL REGULATOR VQSM"/>
    <property type="match status" value="1"/>
</dbReference>
<dbReference type="InterPro" id="IPR032687">
    <property type="entry name" value="AraC-type_N"/>
</dbReference>
<accession>A0A3E0TZB7</accession>
<dbReference type="RefSeq" id="WP_116013822.1">
    <property type="nucleotide sequence ID" value="NZ_QUOT01000001.1"/>
</dbReference>
<dbReference type="Proteomes" id="UP000256899">
    <property type="component" value="Unassembled WGS sequence"/>
</dbReference>
<evidence type="ECO:0000256" key="4">
    <source>
        <dbReference type="SAM" id="Phobius"/>
    </source>
</evidence>
<dbReference type="InterPro" id="IPR018060">
    <property type="entry name" value="HTH_AraC"/>
</dbReference>
<dbReference type="Pfam" id="PF12833">
    <property type="entry name" value="HTH_18"/>
    <property type="match status" value="1"/>
</dbReference>
<keyword evidence="4" id="KW-0812">Transmembrane</keyword>
<dbReference type="PRINTS" id="PR00032">
    <property type="entry name" value="HTHARAC"/>
</dbReference>
<reference evidence="7" key="1">
    <citation type="submission" date="2018-08" db="EMBL/GenBank/DDBJ databases">
        <title>Thalassotalea euphylliae genome.</title>
        <authorList>
            <person name="Summers S."/>
            <person name="Rice S.A."/>
            <person name="Freckelton M.L."/>
            <person name="Nedved B.T."/>
            <person name="Hadfield M.G."/>
        </authorList>
    </citation>
    <scope>NUCLEOTIDE SEQUENCE [LARGE SCALE GENOMIC DNA]</scope>
    <source>
        <strain evidence="7">H3</strain>
    </source>
</reference>
<evidence type="ECO:0000256" key="3">
    <source>
        <dbReference type="ARBA" id="ARBA00023163"/>
    </source>
</evidence>
<dbReference type="AlphaFoldDB" id="A0A3E0TZB7"/>
<feature type="transmembrane region" description="Helical" evidence="4">
    <location>
        <begin position="153"/>
        <end position="171"/>
    </location>
</feature>
<keyword evidence="4" id="KW-1133">Transmembrane helix</keyword>
<keyword evidence="1" id="KW-0805">Transcription regulation</keyword>
<organism evidence="6 7">
    <name type="scientific">Thalassotalea euphylliae</name>
    <dbReference type="NCBI Taxonomy" id="1655234"/>
    <lineage>
        <taxon>Bacteria</taxon>
        <taxon>Pseudomonadati</taxon>
        <taxon>Pseudomonadota</taxon>
        <taxon>Gammaproteobacteria</taxon>
        <taxon>Alteromonadales</taxon>
        <taxon>Colwelliaceae</taxon>
        <taxon>Thalassotalea</taxon>
    </lineage>
</organism>
<name>A0A3E0TZB7_9GAMM</name>
<dbReference type="EMBL" id="QUOT01000001">
    <property type="protein sequence ID" value="REL29804.1"/>
    <property type="molecule type" value="Genomic_DNA"/>
</dbReference>
<evidence type="ECO:0000256" key="1">
    <source>
        <dbReference type="ARBA" id="ARBA00023015"/>
    </source>
</evidence>
<dbReference type="InterPro" id="IPR018062">
    <property type="entry name" value="HTH_AraC-typ_CS"/>
</dbReference>
<feature type="domain" description="HTH araC/xylS-type" evidence="5">
    <location>
        <begin position="255"/>
        <end position="352"/>
    </location>
</feature>
<dbReference type="SUPFAM" id="SSF46689">
    <property type="entry name" value="Homeodomain-like"/>
    <property type="match status" value="1"/>
</dbReference>
<evidence type="ECO:0000313" key="6">
    <source>
        <dbReference type="EMBL" id="REL29804.1"/>
    </source>
</evidence>
<sequence length="352" mass="39949">MRQTQTQTQTPASIAKQPVQQCKNVYYLNKGWLNLILKAAHECGLDIDNYLSKHEIEHIGVDVRKLRKVHEQMMKDSGKEDFSIIAAKHVNPLTFDSYSLMLWTAPDVNTLLQVSTRYAISVGGSVHLNLSYNWRGDAEIWFVSRDPMNSESAVSYVGMTLFMVVFMQILYQTLGSDQLGLAAELVNWPYQAYSPEEFGAMINCKISVGSPVRKLIIPRRVLHRPLLTTNSEVYYAIRPVVIKRAATAMEEDIVLQIYRWLDEHSSLANIDIKALASSFSVSVRTLNRRLAGAGTTYRYVSENYKLERALHWLSVEGLSVTDVAYRLGFADLSTFSRAFKRWTGRSPSHLSD</sequence>
<dbReference type="InterPro" id="IPR020449">
    <property type="entry name" value="Tscrpt_reg_AraC-type_HTH"/>
</dbReference>
<keyword evidence="2" id="KW-0238">DNA-binding</keyword>
<dbReference type="GO" id="GO:0000976">
    <property type="term" value="F:transcription cis-regulatory region binding"/>
    <property type="evidence" value="ECO:0007669"/>
    <property type="project" value="TreeGrafter"/>
</dbReference>
<evidence type="ECO:0000259" key="5">
    <source>
        <dbReference type="PROSITE" id="PS01124"/>
    </source>
</evidence>
<dbReference type="Gene3D" id="1.10.10.60">
    <property type="entry name" value="Homeodomain-like"/>
    <property type="match status" value="1"/>
</dbReference>
<dbReference type="GO" id="GO:0003700">
    <property type="term" value="F:DNA-binding transcription factor activity"/>
    <property type="evidence" value="ECO:0007669"/>
    <property type="project" value="InterPro"/>
</dbReference>
<comment type="caution">
    <text evidence="6">The sequence shown here is derived from an EMBL/GenBank/DDBJ whole genome shotgun (WGS) entry which is preliminary data.</text>
</comment>
<keyword evidence="4" id="KW-0472">Membrane</keyword>
<dbReference type="GO" id="GO:0005829">
    <property type="term" value="C:cytosol"/>
    <property type="evidence" value="ECO:0007669"/>
    <property type="project" value="TreeGrafter"/>
</dbReference>
<dbReference type="PROSITE" id="PS01124">
    <property type="entry name" value="HTH_ARAC_FAMILY_2"/>
    <property type="match status" value="1"/>
</dbReference>
<evidence type="ECO:0000256" key="2">
    <source>
        <dbReference type="ARBA" id="ARBA00023125"/>
    </source>
</evidence>
<dbReference type="PANTHER" id="PTHR47894">
    <property type="entry name" value="HTH-TYPE TRANSCRIPTIONAL REGULATOR GADX"/>
    <property type="match status" value="1"/>
</dbReference>
<gene>
    <name evidence="6" type="ORF">DXX94_03265</name>
</gene>
<keyword evidence="3" id="KW-0804">Transcription</keyword>
<evidence type="ECO:0000313" key="7">
    <source>
        <dbReference type="Proteomes" id="UP000256899"/>
    </source>
</evidence>
<dbReference type="Pfam" id="PF12625">
    <property type="entry name" value="Arabinose_bd"/>
    <property type="match status" value="1"/>
</dbReference>
<dbReference type="SMART" id="SM00342">
    <property type="entry name" value="HTH_ARAC"/>
    <property type="match status" value="1"/>
</dbReference>
<protein>
    <submittedName>
        <fullName evidence="6">AraC family transcriptional regulator</fullName>
    </submittedName>
</protein>